<sequence>MELRQLRYFVETAHRRSITRAAAALHIVQPALTAQIKALEDELGTQLLERSPRGVRLTPSGEAVLRDATAILKAVEDLKRRHARAAQPGRTVRIGIPNGMTRTFAGQLIERARQECTFGVELVEGMSGHLLEWLKSGRLDISVLFAIQPLRQLDTMTLAVDTIDLVGPPGALDPQRPIAFRDLARYSLILPSARHGLTRLIHAHARDAGVELQQHATLDSIAEIKHLVSQGVGYTLLAPMVYQPEMEQGLVSAAPLCNPAFHRELVTAIRRSHEPHADVAQVRVLMHEICAGRPDAAAEPARP</sequence>
<keyword evidence="7" id="KW-1185">Reference proteome</keyword>
<accession>A0A261R0S6</accession>
<evidence type="ECO:0000313" key="7">
    <source>
        <dbReference type="Proteomes" id="UP000216947"/>
    </source>
</evidence>
<evidence type="ECO:0000256" key="3">
    <source>
        <dbReference type="ARBA" id="ARBA00023125"/>
    </source>
</evidence>
<dbReference type="GO" id="GO:0032993">
    <property type="term" value="C:protein-DNA complex"/>
    <property type="evidence" value="ECO:0007669"/>
    <property type="project" value="TreeGrafter"/>
</dbReference>
<dbReference type="InterPro" id="IPR005119">
    <property type="entry name" value="LysR_subst-bd"/>
</dbReference>
<organism evidence="6 7">
    <name type="scientific">Bordetella genomosp. 7</name>
    <dbReference type="NCBI Taxonomy" id="1416805"/>
    <lineage>
        <taxon>Bacteria</taxon>
        <taxon>Pseudomonadati</taxon>
        <taxon>Pseudomonadota</taxon>
        <taxon>Betaproteobacteria</taxon>
        <taxon>Burkholderiales</taxon>
        <taxon>Alcaligenaceae</taxon>
        <taxon>Bordetella</taxon>
    </lineage>
</organism>
<evidence type="ECO:0000256" key="1">
    <source>
        <dbReference type="ARBA" id="ARBA00009437"/>
    </source>
</evidence>
<feature type="domain" description="HTH lysR-type" evidence="5">
    <location>
        <begin position="1"/>
        <end position="58"/>
    </location>
</feature>
<evidence type="ECO:0000256" key="4">
    <source>
        <dbReference type="ARBA" id="ARBA00023163"/>
    </source>
</evidence>
<dbReference type="PANTHER" id="PTHR30346:SF28">
    <property type="entry name" value="HTH-TYPE TRANSCRIPTIONAL REGULATOR CYNR"/>
    <property type="match status" value="1"/>
</dbReference>
<dbReference type="OrthoDB" id="8587114at2"/>
<dbReference type="GO" id="GO:0003700">
    <property type="term" value="F:DNA-binding transcription factor activity"/>
    <property type="evidence" value="ECO:0007669"/>
    <property type="project" value="InterPro"/>
</dbReference>
<dbReference type="Pfam" id="PF03466">
    <property type="entry name" value="LysR_substrate"/>
    <property type="match status" value="1"/>
</dbReference>
<dbReference type="Gene3D" id="3.40.190.10">
    <property type="entry name" value="Periplasmic binding protein-like II"/>
    <property type="match status" value="2"/>
</dbReference>
<dbReference type="InterPro" id="IPR000847">
    <property type="entry name" value="LysR_HTH_N"/>
</dbReference>
<keyword evidence="4" id="KW-0804">Transcription</keyword>
<dbReference type="SUPFAM" id="SSF46785">
    <property type="entry name" value="Winged helix' DNA-binding domain"/>
    <property type="match status" value="1"/>
</dbReference>
<comment type="caution">
    <text evidence="6">The sequence shown here is derived from an EMBL/GenBank/DDBJ whole genome shotgun (WGS) entry which is preliminary data.</text>
</comment>
<proteinExistence type="inferred from homology"/>
<gene>
    <name evidence="6" type="ORF">CAL19_13850</name>
</gene>
<protein>
    <submittedName>
        <fullName evidence="6">LysR family transcriptional regulator</fullName>
    </submittedName>
</protein>
<comment type="similarity">
    <text evidence="1">Belongs to the LysR transcriptional regulatory family.</text>
</comment>
<dbReference type="EMBL" id="NEVK01000006">
    <property type="protein sequence ID" value="OZI18327.1"/>
    <property type="molecule type" value="Genomic_DNA"/>
</dbReference>
<dbReference type="AlphaFoldDB" id="A0A261R0S6"/>
<dbReference type="Proteomes" id="UP000216947">
    <property type="component" value="Unassembled WGS sequence"/>
</dbReference>
<dbReference type="FunFam" id="1.10.10.10:FF:000001">
    <property type="entry name" value="LysR family transcriptional regulator"/>
    <property type="match status" value="1"/>
</dbReference>
<evidence type="ECO:0000313" key="6">
    <source>
        <dbReference type="EMBL" id="OZI18327.1"/>
    </source>
</evidence>
<dbReference type="PANTHER" id="PTHR30346">
    <property type="entry name" value="TRANSCRIPTIONAL DUAL REGULATOR HCAR-RELATED"/>
    <property type="match status" value="1"/>
</dbReference>
<dbReference type="Gene3D" id="1.10.10.10">
    <property type="entry name" value="Winged helix-like DNA-binding domain superfamily/Winged helix DNA-binding domain"/>
    <property type="match status" value="1"/>
</dbReference>
<dbReference type="RefSeq" id="WP_026639726.1">
    <property type="nucleotide sequence ID" value="NZ_NEVI01000017.1"/>
</dbReference>
<name>A0A261R0S6_9BORD</name>
<evidence type="ECO:0000256" key="2">
    <source>
        <dbReference type="ARBA" id="ARBA00023015"/>
    </source>
</evidence>
<keyword evidence="2" id="KW-0805">Transcription regulation</keyword>
<dbReference type="PROSITE" id="PS50931">
    <property type="entry name" value="HTH_LYSR"/>
    <property type="match status" value="1"/>
</dbReference>
<reference evidence="7" key="1">
    <citation type="submission" date="2017-05" db="EMBL/GenBank/DDBJ databases">
        <title>Complete and WGS of Bordetella genogroups.</title>
        <authorList>
            <person name="Spilker T."/>
            <person name="Lipuma J."/>
        </authorList>
    </citation>
    <scope>NUCLEOTIDE SEQUENCE [LARGE SCALE GENOMIC DNA]</scope>
    <source>
        <strain evidence="7">AU18089</strain>
    </source>
</reference>
<evidence type="ECO:0000259" key="5">
    <source>
        <dbReference type="PROSITE" id="PS50931"/>
    </source>
</evidence>
<dbReference type="SUPFAM" id="SSF53850">
    <property type="entry name" value="Periplasmic binding protein-like II"/>
    <property type="match status" value="1"/>
</dbReference>
<dbReference type="Pfam" id="PF00126">
    <property type="entry name" value="HTH_1"/>
    <property type="match status" value="1"/>
</dbReference>
<dbReference type="InterPro" id="IPR036388">
    <property type="entry name" value="WH-like_DNA-bd_sf"/>
</dbReference>
<keyword evidence="3" id="KW-0238">DNA-binding</keyword>
<dbReference type="GO" id="GO:0003677">
    <property type="term" value="F:DNA binding"/>
    <property type="evidence" value="ECO:0007669"/>
    <property type="project" value="UniProtKB-KW"/>
</dbReference>
<dbReference type="InterPro" id="IPR036390">
    <property type="entry name" value="WH_DNA-bd_sf"/>
</dbReference>
<dbReference type="PRINTS" id="PR00039">
    <property type="entry name" value="HTHLYSR"/>
</dbReference>